<dbReference type="EMBL" id="AKCR02000023">
    <property type="protein sequence ID" value="PKK26914.1"/>
    <property type="molecule type" value="Genomic_DNA"/>
</dbReference>
<protein>
    <submittedName>
        <fullName evidence="7">CD244 molecule, natural killer cell receptor 2B4, transcript variant X1</fullName>
    </submittedName>
    <submittedName>
        <fullName evidence="8">CD244 molecule, natural killer cell receptor 2B4, transcript variant X2</fullName>
    </submittedName>
</protein>
<evidence type="ECO:0000313" key="9">
    <source>
        <dbReference type="Proteomes" id="UP000053872"/>
    </source>
</evidence>
<keyword evidence="4" id="KW-0325">Glycoprotein</keyword>
<dbReference type="PANTHER" id="PTHR12080:SF59">
    <property type="entry name" value="HEPATIC AND GLIAL CELL ADHESION MOLECULE"/>
    <property type="match status" value="1"/>
</dbReference>
<dbReference type="InParanoid" id="A0A2I0MB58"/>
<dbReference type="InterPro" id="IPR036179">
    <property type="entry name" value="Ig-like_dom_sf"/>
</dbReference>
<dbReference type="SMART" id="SM00408">
    <property type="entry name" value="IGc2"/>
    <property type="match status" value="1"/>
</dbReference>
<feature type="domain" description="Ig-like" evidence="6">
    <location>
        <begin position="193"/>
        <end position="277"/>
    </location>
</feature>
<dbReference type="GO" id="GO:0005911">
    <property type="term" value="C:cell-cell junction"/>
    <property type="evidence" value="ECO:0007669"/>
    <property type="project" value="TreeGrafter"/>
</dbReference>
<sequence length="491" mass="54772">MIPEAKGKHNSLINTSVFTSSIFLPVHCPSQAHPSCPERPSQEHVAAGAHPSCWFESLQGFTMLTWLQATITGYLLLVLEGSFAVKELTERRVAAEGSSVLMDAPDIKNVKLTEWEYIRNTTSELILQYYANSQSPTIYPAYQSKLIFFKENGSILLQRLQETDSGIYKATVDLKQGEARTTFLEVIKPVPQPELQCRSNLAGLPIELVCMVPEGMVASITWKKEGQPLPPEKFSLLSGNTTVLQIRSGEKSDCGSYSCNVSNVISWKEAVLNLTVTGLTPNLHHVQRLAIVALMLVTFSAISFIFVLCQLMELRSGKEAWKHIILFTYGLLCISSLLLFATSIIWMQEEGLSVTFILLGMFFFTAVIGTAQAAAAVVWKPAALSRFKMKMWHCVIRNSIAPTTLIVNLLFTTLSLHNIQQLHERGCSEAVDLMTSCVFAAAAVVTALLLLFLCYHGKKRKEQMMRSHHTNRSTRVRATMQVMEEIHGQRR</sequence>
<reference evidence="7" key="2">
    <citation type="submission" date="2017-08" db="EMBL/GenBank/DDBJ databases">
        <title>Improved genome assembly and annotation for the rock pigeon (Columba livia).</title>
        <authorList>
            <person name="Holt C."/>
            <person name="Campbell M."/>
            <person name="Edelman N."/>
            <person name="Keays D."/>
            <person name="Kapusta A."/>
            <person name="Domyan E."/>
            <person name="Suh A."/>
            <person name="Carleton J."/>
            <person name="Warren W."/>
            <person name="Yandell M."/>
            <person name="Gilbert M.T."/>
            <person name="Shapiro M.D."/>
        </authorList>
    </citation>
    <scope>NUCLEOTIDE SEQUENCE</scope>
    <source>
        <tissue evidence="7">Blood</tissue>
    </source>
</reference>
<dbReference type="InterPro" id="IPR007110">
    <property type="entry name" value="Ig-like_dom"/>
</dbReference>
<dbReference type="Pfam" id="PF13927">
    <property type="entry name" value="Ig_3"/>
    <property type="match status" value="1"/>
</dbReference>
<evidence type="ECO:0000259" key="6">
    <source>
        <dbReference type="PROSITE" id="PS50835"/>
    </source>
</evidence>
<evidence type="ECO:0000256" key="3">
    <source>
        <dbReference type="ARBA" id="ARBA00023136"/>
    </source>
</evidence>
<evidence type="ECO:0000256" key="1">
    <source>
        <dbReference type="ARBA" id="ARBA00004370"/>
    </source>
</evidence>
<comment type="subcellular location">
    <subcellularLocation>
        <location evidence="1">Membrane</location>
    </subcellularLocation>
</comment>
<gene>
    <name evidence="7" type="primary">CD244</name>
    <name evidence="7" type="ORF">A306_00007634</name>
</gene>
<dbReference type="InterPro" id="IPR013783">
    <property type="entry name" value="Ig-like_fold"/>
</dbReference>
<proteinExistence type="predicted"/>
<keyword evidence="2" id="KW-0732">Signal</keyword>
<dbReference type="Gene3D" id="2.60.40.10">
    <property type="entry name" value="Immunoglobulins"/>
    <property type="match status" value="2"/>
</dbReference>
<name>A0A2I0MB58_COLLI</name>
<dbReference type="InterPro" id="IPR015631">
    <property type="entry name" value="CD2/SLAM_rcpt"/>
</dbReference>
<evidence type="ECO:0000256" key="5">
    <source>
        <dbReference type="SAM" id="Phobius"/>
    </source>
</evidence>
<feature type="transmembrane region" description="Helical" evidence="5">
    <location>
        <begin position="431"/>
        <end position="455"/>
    </location>
</feature>
<keyword evidence="9" id="KW-1185">Reference proteome</keyword>
<dbReference type="GO" id="GO:0016020">
    <property type="term" value="C:membrane"/>
    <property type="evidence" value="ECO:0007669"/>
    <property type="project" value="UniProtKB-SubCell"/>
</dbReference>
<accession>A0A2I0MB58</accession>
<dbReference type="SUPFAM" id="SSF48726">
    <property type="entry name" value="Immunoglobulin"/>
    <property type="match status" value="2"/>
</dbReference>
<dbReference type="SMART" id="SM00409">
    <property type="entry name" value="IG"/>
    <property type="match status" value="2"/>
</dbReference>
<evidence type="ECO:0000256" key="2">
    <source>
        <dbReference type="ARBA" id="ARBA00022729"/>
    </source>
</evidence>
<dbReference type="CDD" id="cd00096">
    <property type="entry name" value="Ig"/>
    <property type="match status" value="1"/>
</dbReference>
<keyword evidence="3 5" id="KW-0472">Membrane</keyword>
<organism evidence="7 9">
    <name type="scientific">Columba livia</name>
    <name type="common">Rock dove</name>
    <dbReference type="NCBI Taxonomy" id="8932"/>
    <lineage>
        <taxon>Eukaryota</taxon>
        <taxon>Metazoa</taxon>
        <taxon>Chordata</taxon>
        <taxon>Craniata</taxon>
        <taxon>Vertebrata</taxon>
        <taxon>Euteleostomi</taxon>
        <taxon>Archelosauria</taxon>
        <taxon>Archosauria</taxon>
        <taxon>Dinosauria</taxon>
        <taxon>Saurischia</taxon>
        <taxon>Theropoda</taxon>
        <taxon>Coelurosauria</taxon>
        <taxon>Aves</taxon>
        <taxon>Neognathae</taxon>
        <taxon>Neoaves</taxon>
        <taxon>Columbimorphae</taxon>
        <taxon>Columbiformes</taxon>
        <taxon>Columbidae</taxon>
        <taxon>Columba</taxon>
    </lineage>
</organism>
<reference evidence="7 9" key="1">
    <citation type="journal article" date="2013" name="Science">
        <title>Genomic diversity and evolution of the head crest in the rock pigeon.</title>
        <authorList>
            <person name="Shapiro M.D."/>
            <person name="Kronenberg Z."/>
            <person name="Li C."/>
            <person name="Domyan E.T."/>
            <person name="Pan H."/>
            <person name="Campbell M."/>
            <person name="Tan H."/>
            <person name="Huff C.D."/>
            <person name="Hu H."/>
            <person name="Vickrey A.I."/>
            <person name="Nielsen S.C."/>
            <person name="Stringham S.A."/>
            <person name="Hu H."/>
            <person name="Willerslev E."/>
            <person name="Gilbert M.T."/>
            <person name="Yandell M."/>
            <person name="Zhang G."/>
            <person name="Wang J."/>
        </authorList>
    </citation>
    <scope>NUCLEOTIDE SEQUENCE [LARGE SCALE GENOMIC DNA]</scope>
    <source>
        <tissue evidence="7">Blood</tissue>
    </source>
</reference>
<dbReference type="STRING" id="8932.A0A2I0MB58"/>
<dbReference type="PANTHER" id="PTHR12080">
    <property type="entry name" value="SIGNALING LYMPHOCYTIC ACTIVATION MOLECULE"/>
    <property type="match status" value="1"/>
</dbReference>
<dbReference type="PROSITE" id="PS50835">
    <property type="entry name" value="IG_LIKE"/>
    <property type="match status" value="1"/>
</dbReference>
<dbReference type="InterPro" id="IPR003598">
    <property type="entry name" value="Ig_sub2"/>
</dbReference>
<feature type="transmembrane region" description="Helical" evidence="5">
    <location>
        <begin position="352"/>
        <end position="379"/>
    </location>
</feature>
<dbReference type="EMBL" id="AKCR02000023">
    <property type="protein sequence ID" value="PKK26912.1"/>
    <property type="molecule type" value="Genomic_DNA"/>
</dbReference>
<dbReference type="InterPro" id="IPR003599">
    <property type="entry name" value="Ig_sub"/>
</dbReference>
<dbReference type="Proteomes" id="UP000053872">
    <property type="component" value="Unassembled WGS sequence"/>
</dbReference>
<keyword evidence="7" id="KW-0675">Receptor</keyword>
<feature type="transmembrane region" description="Helical" evidence="5">
    <location>
        <begin position="400"/>
        <end position="419"/>
    </location>
</feature>
<feature type="transmembrane region" description="Helical" evidence="5">
    <location>
        <begin position="324"/>
        <end position="346"/>
    </location>
</feature>
<keyword evidence="5" id="KW-0812">Transmembrane</keyword>
<dbReference type="AlphaFoldDB" id="A0A2I0MB58"/>
<evidence type="ECO:0000313" key="7">
    <source>
        <dbReference type="EMBL" id="PKK26912.1"/>
    </source>
</evidence>
<keyword evidence="5" id="KW-1133">Transmembrane helix</keyword>
<comment type="caution">
    <text evidence="7">The sequence shown here is derived from an EMBL/GenBank/DDBJ whole genome shotgun (WGS) entry which is preliminary data.</text>
</comment>
<evidence type="ECO:0000313" key="8">
    <source>
        <dbReference type="EMBL" id="PKK26914.1"/>
    </source>
</evidence>
<feature type="transmembrane region" description="Helical" evidence="5">
    <location>
        <begin position="289"/>
        <end position="312"/>
    </location>
</feature>
<evidence type="ECO:0000256" key="4">
    <source>
        <dbReference type="ARBA" id="ARBA00023180"/>
    </source>
</evidence>